<evidence type="ECO:0000313" key="2">
    <source>
        <dbReference type="Proteomes" id="UP000298652"/>
    </source>
</evidence>
<dbReference type="AlphaFoldDB" id="A0A4U6SX10"/>
<organism evidence="1 2">
    <name type="scientific">Setaria viridis</name>
    <name type="common">Green bristlegrass</name>
    <name type="synonym">Setaria italica subsp. viridis</name>
    <dbReference type="NCBI Taxonomy" id="4556"/>
    <lineage>
        <taxon>Eukaryota</taxon>
        <taxon>Viridiplantae</taxon>
        <taxon>Streptophyta</taxon>
        <taxon>Embryophyta</taxon>
        <taxon>Tracheophyta</taxon>
        <taxon>Spermatophyta</taxon>
        <taxon>Magnoliopsida</taxon>
        <taxon>Liliopsida</taxon>
        <taxon>Poales</taxon>
        <taxon>Poaceae</taxon>
        <taxon>PACMAD clade</taxon>
        <taxon>Panicoideae</taxon>
        <taxon>Panicodae</taxon>
        <taxon>Paniceae</taxon>
        <taxon>Cenchrinae</taxon>
        <taxon>Setaria</taxon>
    </lineage>
</organism>
<name>A0A4U6SX10_SETVI</name>
<sequence length="115" mass="13075">MVCARHLLLSLLTTKRKLLHVNLLFLDGYWHDMALAIAKRADEMNIPILVDVDPERTKAELEDLNLASCTVCLGKFPKEVNINLICTMRTTRDPSPISSCKICNFNPWGNWLHNA</sequence>
<reference evidence="1" key="1">
    <citation type="submission" date="2019-03" db="EMBL/GenBank/DDBJ databases">
        <title>WGS assembly of Setaria viridis.</title>
        <authorList>
            <person name="Huang P."/>
            <person name="Jenkins J."/>
            <person name="Grimwood J."/>
            <person name="Barry K."/>
            <person name="Healey A."/>
            <person name="Mamidi S."/>
            <person name="Sreedasyam A."/>
            <person name="Shu S."/>
            <person name="Feldman M."/>
            <person name="Wu J."/>
            <person name="Yu Y."/>
            <person name="Chen C."/>
            <person name="Johnson J."/>
            <person name="Rokhsar D."/>
            <person name="Baxter I."/>
            <person name="Schmutz J."/>
            <person name="Brutnell T."/>
            <person name="Kellogg E."/>
        </authorList>
    </citation>
    <scope>NUCLEOTIDE SEQUENCE [LARGE SCALE GENOMIC DNA]</scope>
</reference>
<evidence type="ECO:0000313" key="1">
    <source>
        <dbReference type="EMBL" id="TKV93489.1"/>
    </source>
</evidence>
<dbReference type="Gramene" id="TKV93489">
    <property type="protein sequence ID" value="TKV93489"/>
    <property type="gene ID" value="SEVIR_9G228801v2"/>
</dbReference>
<protein>
    <submittedName>
        <fullName evidence="1">Uncharacterized protein</fullName>
    </submittedName>
</protein>
<accession>A0A4U6SX10</accession>
<keyword evidence="2" id="KW-1185">Reference proteome</keyword>
<gene>
    <name evidence="1" type="ORF">SEVIR_9G228801v2</name>
</gene>
<dbReference type="EMBL" id="CM016560">
    <property type="protein sequence ID" value="TKV93489.1"/>
    <property type="molecule type" value="Genomic_DNA"/>
</dbReference>
<proteinExistence type="predicted"/>
<dbReference type="Proteomes" id="UP000298652">
    <property type="component" value="Chromosome 9"/>
</dbReference>